<sequence>ERERAPTFSSGLSSLLNWSSAHNSHKGCALNPHLTPRDSLDDACAVLRIG</sequence>
<organism evidence="1 2">
    <name type="scientific">Batillaria attramentaria</name>
    <dbReference type="NCBI Taxonomy" id="370345"/>
    <lineage>
        <taxon>Eukaryota</taxon>
        <taxon>Metazoa</taxon>
        <taxon>Spiralia</taxon>
        <taxon>Lophotrochozoa</taxon>
        <taxon>Mollusca</taxon>
        <taxon>Gastropoda</taxon>
        <taxon>Caenogastropoda</taxon>
        <taxon>Sorbeoconcha</taxon>
        <taxon>Cerithioidea</taxon>
        <taxon>Batillariidae</taxon>
        <taxon>Batillaria</taxon>
    </lineage>
</organism>
<accession>A0ABD0KVM1</accession>
<comment type="caution">
    <text evidence="1">The sequence shown here is derived from an EMBL/GenBank/DDBJ whole genome shotgun (WGS) entry which is preliminary data.</text>
</comment>
<evidence type="ECO:0000313" key="2">
    <source>
        <dbReference type="Proteomes" id="UP001519460"/>
    </source>
</evidence>
<proteinExistence type="predicted"/>
<feature type="non-terminal residue" evidence="1">
    <location>
        <position position="1"/>
    </location>
</feature>
<evidence type="ECO:0000313" key="1">
    <source>
        <dbReference type="EMBL" id="KAK7491179.1"/>
    </source>
</evidence>
<dbReference type="AlphaFoldDB" id="A0ABD0KVM1"/>
<name>A0ABD0KVM1_9CAEN</name>
<reference evidence="1 2" key="1">
    <citation type="journal article" date="2023" name="Sci. Data">
        <title>Genome assembly of the Korean intertidal mud-creeper Batillaria attramentaria.</title>
        <authorList>
            <person name="Patra A.K."/>
            <person name="Ho P.T."/>
            <person name="Jun S."/>
            <person name="Lee S.J."/>
            <person name="Kim Y."/>
            <person name="Won Y.J."/>
        </authorList>
    </citation>
    <scope>NUCLEOTIDE SEQUENCE [LARGE SCALE GENOMIC DNA]</scope>
    <source>
        <strain evidence="1">Wonlab-2016</strain>
    </source>
</reference>
<keyword evidence="2" id="KW-1185">Reference proteome</keyword>
<dbReference type="Proteomes" id="UP001519460">
    <property type="component" value="Unassembled WGS sequence"/>
</dbReference>
<protein>
    <submittedName>
        <fullName evidence="1">Uncharacterized protein</fullName>
    </submittedName>
</protein>
<gene>
    <name evidence="1" type="ORF">BaRGS_00017616</name>
</gene>
<dbReference type="EMBL" id="JACVVK020000118">
    <property type="protein sequence ID" value="KAK7491179.1"/>
    <property type="molecule type" value="Genomic_DNA"/>
</dbReference>